<dbReference type="InterPro" id="IPR001138">
    <property type="entry name" value="Zn2Cys6_DnaBD"/>
</dbReference>
<evidence type="ECO:0000313" key="8">
    <source>
        <dbReference type="EMBL" id="KAK0636681.1"/>
    </source>
</evidence>
<keyword evidence="5" id="KW-0539">Nucleus</keyword>
<sequence>MSFPSLYSTSIQPTLSMRYTATRSRPATQSAMPSQSLSVMERANPPPRRKSCASCIKAKRRCTLETPACQRCIQRKMDCRYLSGTNSKRRPPPPPCPPAAAGVRPVQPGSRPKSTPALQVPAAAIPTPDQSHAAWSLMMDNINADMDVTFSSLSLPNVVPNSWDCGVNLQQDFSLECSAPLTNSLGDFGSIYESLELDEDPGNLGMMEQAWITKPYAVPGSVPTLSQGLITYLIRTRLQYAIDNIIAAPRSMLMENRTPWSHPRLYEYSMPRSMEDALSSCALYVAKTPINSHVILRSIESRVRELVASPMPLDPFGILARTQALLLYQIMRLFDDDPQVRSSAEQTAEPLEQAALTLLTYTSFDEPLLEDTRAATALTPPLSPPLQNAGPTAFWDSWVFQESARRTSLITFVFMSMYRLIRGDTSLFCDHRTYLCHKVTLSACLWQAADAPSFEVAWREKDHFMVQSISPLQPLNNARGDEIDVFGKILISAIIGVKETRQWLAGIGGVL</sequence>
<protein>
    <recommendedName>
        <fullName evidence="7">Zn(2)-C6 fungal-type domain-containing protein</fullName>
    </recommendedName>
</protein>
<dbReference type="PRINTS" id="PR00755">
    <property type="entry name" value="AFLATOXINBRP"/>
</dbReference>
<reference evidence="8" key="1">
    <citation type="submission" date="2023-06" db="EMBL/GenBank/DDBJ databases">
        <title>Genome-scale phylogeny and comparative genomics of the fungal order Sordariales.</title>
        <authorList>
            <consortium name="Lawrence Berkeley National Laboratory"/>
            <person name="Hensen N."/>
            <person name="Bonometti L."/>
            <person name="Westerberg I."/>
            <person name="Brannstrom I.O."/>
            <person name="Guillou S."/>
            <person name="Cros-Aarteil S."/>
            <person name="Calhoun S."/>
            <person name="Haridas S."/>
            <person name="Kuo A."/>
            <person name="Mondo S."/>
            <person name="Pangilinan J."/>
            <person name="Riley R."/>
            <person name="LaButti K."/>
            <person name="Andreopoulos B."/>
            <person name="Lipzen A."/>
            <person name="Chen C."/>
            <person name="Yanf M."/>
            <person name="Daum C."/>
            <person name="Ng V."/>
            <person name="Clum A."/>
            <person name="Steindorff A."/>
            <person name="Ohm R."/>
            <person name="Martin F."/>
            <person name="Silar P."/>
            <person name="Natvig D."/>
            <person name="Lalanne C."/>
            <person name="Gautier V."/>
            <person name="Ament-velasquez S.L."/>
            <person name="Kruys A."/>
            <person name="Hutchinson M.I."/>
            <person name="Powell A.J."/>
            <person name="Barry K."/>
            <person name="Miller A.N."/>
            <person name="Grigoriev I.V."/>
            <person name="Debuchy R."/>
            <person name="Gladieux P."/>
            <person name="Thoren M.H."/>
            <person name="Johannesson H."/>
        </authorList>
    </citation>
    <scope>NUCLEOTIDE SEQUENCE</scope>
    <source>
        <strain evidence="8">SMH3391-2</strain>
    </source>
</reference>
<name>A0AA40CFA6_9PEZI</name>
<dbReference type="GO" id="GO:0008270">
    <property type="term" value="F:zinc ion binding"/>
    <property type="evidence" value="ECO:0007669"/>
    <property type="project" value="InterPro"/>
</dbReference>
<proteinExistence type="predicted"/>
<accession>A0AA40CFA6</accession>
<keyword evidence="9" id="KW-1185">Reference proteome</keyword>
<keyword evidence="1" id="KW-0479">Metal-binding</keyword>
<keyword evidence="2" id="KW-0862">Zinc</keyword>
<dbReference type="InterPro" id="IPR036864">
    <property type="entry name" value="Zn2-C6_fun-type_DNA-bd_sf"/>
</dbReference>
<evidence type="ECO:0000256" key="2">
    <source>
        <dbReference type="ARBA" id="ARBA00022833"/>
    </source>
</evidence>
<dbReference type="CDD" id="cd00067">
    <property type="entry name" value="GAL4"/>
    <property type="match status" value="1"/>
</dbReference>
<evidence type="ECO:0000313" key="9">
    <source>
        <dbReference type="Proteomes" id="UP001174934"/>
    </source>
</evidence>
<dbReference type="Pfam" id="PF00172">
    <property type="entry name" value="Zn_clus"/>
    <property type="match status" value="1"/>
</dbReference>
<organism evidence="8 9">
    <name type="scientific">Bombardia bombarda</name>
    <dbReference type="NCBI Taxonomy" id="252184"/>
    <lineage>
        <taxon>Eukaryota</taxon>
        <taxon>Fungi</taxon>
        <taxon>Dikarya</taxon>
        <taxon>Ascomycota</taxon>
        <taxon>Pezizomycotina</taxon>
        <taxon>Sordariomycetes</taxon>
        <taxon>Sordariomycetidae</taxon>
        <taxon>Sordariales</taxon>
        <taxon>Lasiosphaeriaceae</taxon>
        <taxon>Bombardia</taxon>
    </lineage>
</organism>
<dbReference type="PROSITE" id="PS50048">
    <property type="entry name" value="ZN2_CY6_FUNGAL_2"/>
    <property type="match status" value="1"/>
</dbReference>
<feature type="region of interest" description="Disordered" evidence="6">
    <location>
        <begin position="21"/>
        <end position="50"/>
    </location>
</feature>
<evidence type="ECO:0000256" key="3">
    <source>
        <dbReference type="ARBA" id="ARBA00023015"/>
    </source>
</evidence>
<dbReference type="GO" id="GO:0000981">
    <property type="term" value="F:DNA-binding transcription factor activity, RNA polymerase II-specific"/>
    <property type="evidence" value="ECO:0007669"/>
    <property type="project" value="InterPro"/>
</dbReference>
<evidence type="ECO:0000259" key="7">
    <source>
        <dbReference type="PROSITE" id="PS50048"/>
    </source>
</evidence>
<comment type="caution">
    <text evidence="8">The sequence shown here is derived from an EMBL/GenBank/DDBJ whole genome shotgun (WGS) entry which is preliminary data.</text>
</comment>
<evidence type="ECO:0000256" key="6">
    <source>
        <dbReference type="SAM" id="MobiDB-lite"/>
    </source>
</evidence>
<gene>
    <name evidence="8" type="ORF">B0T17DRAFT_87297</name>
</gene>
<dbReference type="PANTHER" id="PTHR47660">
    <property type="entry name" value="TRANSCRIPTION FACTOR WITH C2H2 AND ZN(2)-CYS(6) DNA BINDING DOMAIN (EUROFUNG)-RELATED-RELATED"/>
    <property type="match status" value="1"/>
</dbReference>
<dbReference type="AlphaFoldDB" id="A0AA40CFA6"/>
<evidence type="ECO:0000256" key="1">
    <source>
        <dbReference type="ARBA" id="ARBA00022723"/>
    </source>
</evidence>
<evidence type="ECO:0000256" key="5">
    <source>
        <dbReference type="ARBA" id="ARBA00023242"/>
    </source>
</evidence>
<dbReference type="Proteomes" id="UP001174934">
    <property type="component" value="Unassembled WGS sequence"/>
</dbReference>
<feature type="compositionally biased region" description="Polar residues" evidence="6">
    <location>
        <begin position="21"/>
        <end position="38"/>
    </location>
</feature>
<dbReference type="SUPFAM" id="SSF57701">
    <property type="entry name" value="Zn2/Cys6 DNA-binding domain"/>
    <property type="match status" value="1"/>
</dbReference>
<feature type="region of interest" description="Disordered" evidence="6">
    <location>
        <begin position="83"/>
        <end position="119"/>
    </location>
</feature>
<keyword evidence="3" id="KW-0805">Transcription regulation</keyword>
<dbReference type="SMART" id="SM00066">
    <property type="entry name" value="GAL4"/>
    <property type="match status" value="1"/>
</dbReference>
<dbReference type="PANTHER" id="PTHR47660:SF3">
    <property type="entry name" value="FINGER DOMAIN PROTEIN, PUTATIVE (AFU_ORTHOLOGUE AFUA_4G03310)-RELATED"/>
    <property type="match status" value="1"/>
</dbReference>
<dbReference type="EMBL" id="JAULSR010000001">
    <property type="protein sequence ID" value="KAK0636681.1"/>
    <property type="molecule type" value="Genomic_DNA"/>
</dbReference>
<evidence type="ECO:0000256" key="4">
    <source>
        <dbReference type="ARBA" id="ARBA00023163"/>
    </source>
</evidence>
<feature type="domain" description="Zn(2)-C6 fungal-type" evidence="7">
    <location>
        <begin position="51"/>
        <end position="81"/>
    </location>
</feature>
<keyword evidence="4" id="KW-0804">Transcription</keyword>